<dbReference type="Proteomes" id="UP000887574">
    <property type="component" value="Unplaced"/>
</dbReference>
<name>A0A915CQX9_9BILA</name>
<reference evidence="2" key="1">
    <citation type="submission" date="2022-11" db="UniProtKB">
        <authorList>
            <consortium name="WormBaseParasite"/>
        </authorList>
    </citation>
    <scope>IDENTIFICATION</scope>
</reference>
<protein>
    <submittedName>
        <fullName evidence="2">Uncharacterized protein</fullName>
    </submittedName>
</protein>
<sequence>MAILPLLLEMPRPKQMSMPVNQRAGQKARQMFLNTFAGAYLGGQTDMTSTITSTTTTFTNMTLTPLSLPLALVHQSDPELGIAAALAAASRTKETAEGKSK</sequence>
<dbReference type="WBParaSite" id="jg1156">
    <property type="protein sequence ID" value="jg1156"/>
    <property type="gene ID" value="jg1156"/>
</dbReference>
<evidence type="ECO:0000313" key="2">
    <source>
        <dbReference type="WBParaSite" id="jg1156"/>
    </source>
</evidence>
<accession>A0A915CQX9</accession>
<dbReference type="AlphaFoldDB" id="A0A915CQX9"/>
<proteinExistence type="predicted"/>
<evidence type="ECO:0000313" key="1">
    <source>
        <dbReference type="Proteomes" id="UP000887574"/>
    </source>
</evidence>
<organism evidence="1 2">
    <name type="scientific">Ditylenchus dipsaci</name>
    <dbReference type="NCBI Taxonomy" id="166011"/>
    <lineage>
        <taxon>Eukaryota</taxon>
        <taxon>Metazoa</taxon>
        <taxon>Ecdysozoa</taxon>
        <taxon>Nematoda</taxon>
        <taxon>Chromadorea</taxon>
        <taxon>Rhabditida</taxon>
        <taxon>Tylenchina</taxon>
        <taxon>Tylenchomorpha</taxon>
        <taxon>Sphaerularioidea</taxon>
        <taxon>Anguinidae</taxon>
        <taxon>Anguininae</taxon>
        <taxon>Ditylenchus</taxon>
    </lineage>
</organism>
<keyword evidence="1" id="KW-1185">Reference proteome</keyword>